<proteinExistence type="predicted"/>
<evidence type="ECO:0000313" key="1">
    <source>
        <dbReference type="EMBL" id="MBW0488678.1"/>
    </source>
</evidence>
<reference evidence="1" key="1">
    <citation type="submission" date="2021-03" db="EMBL/GenBank/DDBJ databases">
        <title>Draft genome sequence of rust myrtle Austropuccinia psidii MF-1, a brazilian biotype.</title>
        <authorList>
            <person name="Quecine M.C."/>
            <person name="Pachon D.M.R."/>
            <person name="Bonatelli M.L."/>
            <person name="Correr F.H."/>
            <person name="Franceschini L.M."/>
            <person name="Leite T.F."/>
            <person name="Margarido G.R.A."/>
            <person name="Almeida C.A."/>
            <person name="Ferrarezi J.A."/>
            <person name="Labate C.A."/>
        </authorList>
    </citation>
    <scope>NUCLEOTIDE SEQUENCE</scope>
    <source>
        <strain evidence="1">MF-1</strain>
    </source>
</reference>
<protein>
    <submittedName>
        <fullName evidence="1">Uncharacterized protein</fullName>
    </submittedName>
</protein>
<gene>
    <name evidence="1" type="ORF">O181_028393</name>
</gene>
<keyword evidence="2" id="KW-1185">Reference proteome</keyword>
<evidence type="ECO:0000313" key="2">
    <source>
        <dbReference type="Proteomes" id="UP000765509"/>
    </source>
</evidence>
<organism evidence="1 2">
    <name type="scientific">Austropuccinia psidii MF-1</name>
    <dbReference type="NCBI Taxonomy" id="1389203"/>
    <lineage>
        <taxon>Eukaryota</taxon>
        <taxon>Fungi</taxon>
        <taxon>Dikarya</taxon>
        <taxon>Basidiomycota</taxon>
        <taxon>Pucciniomycotina</taxon>
        <taxon>Pucciniomycetes</taxon>
        <taxon>Pucciniales</taxon>
        <taxon>Sphaerophragmiaceae</taxon>
        <taxon>Austropuccinia</taxon>
    </lineage>
</organism>
<dbReference type="EMBL" id="AVOT02009720">
    <property type="protein sequence ID" value="MBW0488678.1"/>
    <property type="molecule type" value="Genomic_DNA"/>
</dbReference>
<comment type="caution">
    <text evidence="1">The sequence shown here is derived from an EMBL/GenBank/DDBJ whole genome shotgun (WGS) entry which is preliminary data.</text>
</comment>
<dbReference type="AlphaFoldDB" id="A0A9Q3H1S5"/>
<dbReference type="Proteomes" id="UP000765509">
    <property type="component" value="Unassembled WGS sequence"/>
</dbReference>
<accession>A0A9Q3H1S5</accession>
<name>A0A9Q3H1S5_9BASI</name>
<sequence>MELCNATQIEEWKIDNTSNVRRLKELPQGNSRNKEYQVPIRQKPEINLKHSKAEVTSNELKISTKNNVSPNYPQTSENTYISNMEASTLVGLVQKEGFQPKQLFNSVSPVCGIFSFILRKKQNPVSEFYKQYVEAIFSKPKHSILPMDLLIVVYGSPIKFTQNLFNKFKNKKMQEKLKKDSTVENKNENNEQINADFSYTNSIQEGTHQIEDPPINSSLEYHTLNKNNFNLTKDEASSHEEQKIKIKYKSCTNENYFSIQEDKIEGTYEHKELNNNNKDIAQL</sequence>